<dbReference type="EMBL" id="PQXF01000026">
    <property type="protein sequence ID" value="PXF59323.1"/>
    <property type="molecule type" value="Genomic_DNA"/>
</dbReference>
<evidence type="ECO:0000313" key="2">
    <source>
        <dbReference type="Proteomes" id="UP000248329"/>
    </source>
</evidence>
<evidence type="ECO:0000313" key="1">
    <source>
        <dbReference type="EMBL" id="PXF59323.1"/>
    </source>
</evidence>
<protein>
    <submittedName>
        <fullName evidence="1">Uncharacterized protein</fullName>
    </submittedName>
</protein>
<reference evidence="1" key="1">
    <citation type="submission" date="2018-01" db="EMBL/GenBank/DDBJ databases">
        <authorList>
            <person name="Krukenberg V."/>
        </authorList>
    </citation>
    <scope>NUCLEOTIDE SEQUENCE</scope>
    <source>
        <strain evidence="1">E20ANME2</strain>
    </source>
</reference>
<sequence>MAKSSDIILYRYSPEIMPEDILRKLFVGREKVLESLFEELESAARNETPRFYLIVGPRGIGKSHLLVLLYYEIKNKLGSLLIPVKLAEEEYSVFRASDFFLRILEEQSAETTDILALGREDEILYAALEKLVQLSKKDGRRYLVFIENLHQLFKQFDTAELQKLRSIFQQYDIFSVVASTPMIFPGVSEHDEPFYNFFRVQHLREFSLDEITTLIRKIAEVEGNEKFFSDFVGYAERIHGMVHLTGGSPRLVILFYEMITRGELEDTEDAFFKIIDEHTPYYQEVFQLLSPQLRILFDTLISSGAPATPKQIAEKSRIPLPTVTTQLRRLEKDGYAISRRKGRHTYYEVRDRLFRLWREMRQPFGRKRVSVLLEFLQLWYTPEEQKALFERNFKLLETGEKTALRDLCYYAEIQPPEFRAEALLKLAPKLLELGELKEAAYEIRKLKEIVAETGDKELEDKVWQHEVALLLFEGRGEDALEVLEKVLEINPKDESVLRTKGIVLSYLKRYDEALDAAEKTKEVATSESSKIRAALISIEANISLYRKSDATSEIEKIKDRIPEQEPHLIEDFVEICLNLALDELKAENSGNASGLMKTAYDASTNLEEAKVASLTMAFLKNTIESGELHIIKAAVDEVIQLQGDRYQNILRPITEAIGIVETEDTQRYYRLQVEEREIVADIVRKIAQSDELLPAELRY</sequence>
<name>A0AC61L166_9EURY</name>
<gene>
    <name evidence="1" type="ORF">C4B59_11735</name>
</gene>
<organism evidence="1 2">
    <name type="scientific">Candidatus Methanogaster sp</name>
    <dbReference type="NCBI Taxonomy" id="3386292"/>
    <lineage>
        <taxon>Archaea</taxon>
        <taxon>Methanobacteriati</taxon>
        <taxon>Methanobacteriota</taxon>
        <taxon>Stenosarchaea group</taxon>
        <taxon>Methanomicrobia</taxon>
        <taxon>Methanosarcinales</taxon>
        <taxon>ANME-2 cluster</taxon>
        <taxon>Candidatus Methanogasteraceae</taxon>
        <taxon>Candidatus Methanogaster</taxon>
    </lineage>
</organism>
<dbReference type="Proteomes" id="UP000248329">
    <property type="component" value="Unassembled WGS sequence"/>
</dbReference>
<proteinExistence type="predicted"/>
<comment type="caution">
    <text evidence="1">The sequence shown here is derived from an EMBL/GenBank/DDBJ whole genome shotgun (WGS) entry which is preliminary data.</text>
</comment>
<accession>A0AC61L166</accession>